<comment type="caution">
    <text evidence="2">The sequence shown here is derived from an EMBL/GenBank/DDBJ whole genome shotgun (WGS) entry which is preliminary data.</text>
</comment>
<dbReference type="EMBL" id="MTKT01001094">
    <property type="protein sequence ID" value="OWM86041.1"/>
    <property type="molecule type" value="Genomic_DNA"/>
</dbReference>
<dbReference type="AlphaFoldDB" id="A0A218XNG5"/>
<feature type="region of interest" description="Disordered" evidence="1">
    <location>
        <begin position="1"/>
        <end position="25"/>
    </location>
</feature>
<accession>A0A218XNG5</accession>
<evidence type="ECO:0000256" key="1">
    <source>
        <dbReference type="SAM" id="MobiDB-lite"/>
    </source>
</evidence>
<sequence>MKSEKLKEEEVESENEAAQASQDNNVMVEKDLAIGKMLREELNSNSAKKVQTELILNPGQVELPEEIAIEELLMVFHPIEAKFAKAYTSPPRKQQFKQRVGW</sequence>
<protein>
    <submittedName>
        <fullName evidence="2">Uncharacterized protein</fullName>
    </submittedName>
</protein>
<gene>
    <name evidence="2" type="ORF">CDL15_Pgr027267</name>
</gene>
<name>A0A218XNG5_PUNGR</name>
<organism evidence="2 3">
    <name type="scientific">Punica granatum</name>
    <name type="common">Pomegranate</name>
    <dbReference type="NCBI Taxonomy" id="22663"/>
    <lineage>
        <taxon>Eukaryota</taxon>
        <taxon>Viridiplantae</taxon>
        <taxon>Streptophyta</taxon>
        <taxon>Embryophyta</taxon>
        <taxon>Tracheophyta</taxon>
        <taxon>Spermatophyta</taxon>
        <taxon>Magnoliopsida</taxon>
        <taxon>eudicotyledons</taxon>
        <taxon>Gunneridae</taxon>
        <taxon>Pentapetalae</taxon>
        <taxon>rosids</taxon>
        <taxon>malvids</taxon>
        <taxon>Myrtales</taxon>
        <taxon>Lythraceae</taxon>
        <taxon>Punica</taxon>
    </lineage>
</organism>
<proteinExistence type="predicted"/>
<evidence type="ECO:0000313" key="2">
    <source>
        <dbReference type="EMBL" id="OWM86041.1"/>
    </source>
</evidence>
<reference evidence="3" key="1">
    <citation type="journal article" date="2017" name="Plant J.">
        <title>The pomegranate (Punica granatum L.) genome and the genomics of punicalagin biosynthesis.</title>
        <authorList>
            <person name="Qin G."/>
            <person name="Xu C."/>
            <person name="Ming R."/>
            <person name="Tang H."/>
            <person name="Guyot R."/>
            <person name="Kramer E.M."/>
            <person name="Hu Y."/>
            <person name="Yi X."/>
            <person name="Qi Y."/>
            <person name="Xu X."/>
            <person name="Gao Z."/>
            <person name="Pan H."/>
            <person name="Jian J."/>
            <person name="Tian Y."/>
            <person name="Yue Z."/>
            <person name="Xu Y."/>
        </authorList>
    </citation>
    <scope>NUCLEOTIDE SEQUENCE [LARGE SCALE GENOMIC DNA]</scope>
    <source>
        <strain evidence="3">cv. Dabenzi</strain>
    </source>
</reference>
<dbReference type="Proteomes" id="UP000197138">
    <property type="component" value="Unassembled WGS sequence"/>
</dbReference>
<evidence type="ECO:0000313" key="3">
    <source>
        <dbReference type="Proteomes" id="UP000197138"/>
    </source>
</evidence>